<dbReference type="STRING" id="576131.SAMN05444486_101332"/>
<organism evidence="2 3">
    <name type="scientific">Lentibacter algarum</name>
    <dbReference type="NCBI Taxonomy" id="576131"/>
    <lineage>
        <taxon>Bacteria</taxon>
        <taxon>Pseudomonadati</taxon>
        <taxon>Pseudomonadota</taxon>
        <taxon>Alphaproteobacteria</taxon>
        <taxon>Rhodobacterales</taxon>
        <taxon>Roseobacteraceae</taxon>
        <taxon>Lentibacter</taxon>
    </lineage>
</organism>
<keyword evidence="1" id="KW-0732">Signal</keyword>
<dbReference type="RefSeq" id="WP_089887305.1">
    <property type="nucleotide sequence ID" value="NZ_CALJFH010000018.1"/>
</dbReference>
<evidence type="ECO:0008006" key="4">
    <source>
        <dbReference type="Google" id="ProtNLM"/>
    </source>
</evidence>
<feature type="signal peptide" evidence="1">
    <location>
        <begin position="1"/>
        <end position="23"/>
    </location>
</feature>
<dbReference type="Proteomes" id="UP000199026">
    <property type="component" value="Unassembled WGS sequence"/>
</dbReference>
<dbReference type="AlphaFoldDB" id="A0A1H3HC53"/>
<evidence type="ECO:0000313" key="3">
    <source>
        <dbReference type="Proteomes" id="UP000199026"/>
    </source>
</evidence>
<evidence type="ECO:0000256" key="1">
    <source>
        <dbReference type="SAM" id="SignalP"/>
    </source>
</evidence>
<proteinExistence type="predicted"/>
<feature type="chain" id="PRO_5011696546" description="Lipoprotein" evidence="1">
    <location>
        <begin position="24"/>
        <end position="112"/>
    </location>
</feature>
<dbReference type="GeneID" id="78123137"/>
<reference evidence="2 3" key="1">
    <citation type="submission" date="2016-10" db="EMBL/GenBank/DDBJ databases">
        <authorList>
            <person name="de Groot N.N."/>
        </authorList>
    </citation>
    <scope>NUCLEOTIDE SEQUENCE [LARGE SCALE GENOMIC DNA]</scope>
    <source>
        <strain evidence="2 3">DSM 24677</strain>
    </source>
</reference>
<keyword evidence="3" id="KW-1185">Reference proteome</keyword>
<accession>A0A1H3HC53</accession>
<dbReference type="PROSITE" id="PS51257">
    <property type="entry name" value="PROKAR_LIPOPROTEIN"/>
    <property type="match status" value="1"/>
</dbReference>
<protein>
    <recommendedName>
        <fullName evidence="4">Lipoprotein</fullName>
    </recommendedName>
</protein>
<dbReference type="EMBL" id="FNPR01000001">
    <property type="protein sequence ID" value="SDY12805.1"/>
    <property type="molecule type" value="Genomic_DNA"/>
</dbReference>
<name>A0A1H3HC53_9RHOB</name>
<gene>
    <name evidence="2" type="ORF">SAMN05444486_101332</name>
</gene>
<sequence>MKRIFAIGAAVLTLVALASCQMAETSGGAAVVGGRSPLLVGQECEAAGGRMVVGLAGPQCASAQPDAGKRCRDNSECAGFCLAETRSCTPVTPYFGCYDVLNGGEPATICVD</sequence>
<evidence type="ECO:0000313" key="2">
    <source>
        <dbReference type="EMBL" id="SDY12805.1"/>
    </source>
</evidence>
<dbReference type="OrthoDB" id="8592692at2"/>